<evidence type="ECO:0000256" key="6">
    <source>
        <dbReference type="SAM" id="Phobius"/>
    </source>
</evidence>
<dbReference type="InterPro" id="IPR052954">
    <property type="entry name" value="GPCR-Ligand_Int"/>
</dbReference>
<organism evidence="9 10">
    <name type="scientific">Blomia tropicalis</name>
    <name type="common">Mite</name>
    <dbReference type="NCBI Taxonomy" id="40697"/>
    <lineage>
        <taxon>Eukaryota</taxon>
        <taxon>Metazoa</taxon>
        <taxon>Ecdysozoa</taxon>
        <taxon>Arthropoda</taxon>
        <taxon>Chelicerata</taxon>
        <taxon>Arachnida</taxon>
        <taxon>Acari</taxon>
        <taxon>Acariformes</taxon>
        <taxon>Sarcoptiformes</taxon>
        <taxon>Astigmata</taxon>
        <taxon>Glycyphagoidea</taxon>
        <taxon>Echimyopodidae</taxon>
        <taxon>Blomia</taxon>
    </lineage>
</organism>
<evidence type="ECO:0000259" key="8">
    <source>
        <dbReference type="PROSITE" id="PS50262"/>
    </source>
</evidence>
<keyword evidence="4 6" id="KW-1133">Transmembrane helix</keyword>
<evidence type="ECO:0000313" key="9">
    <source>
        <dbReference type="EMBL" id="KAJ6221756.1"/>
    </source>
</evidence>
<dbReference type="PANTHER" id="PTHR46641">
    <property type="entry name" value="FMRFAMIDE RECEPTOR-RELATED"/>
    <property type="match status" value="1"/>
</dbReference>
<comment type="subcellular location">
    <subcellularLocation>
        <location evidence="1">Membrane</location>
    </subcellularLocation>
</comment>
<keyword evidence="7" id="KW-0732">Signal</keyword>
<feature type="transmembrane region" description="Helical" evidence="6">
    <location>
        <begin position="197"/>
        <end position="224"/>
    </location>
</feature>
<dbReference type="PROSITE" id="PS50262">
    <property type="entry name" value="G_PROTEIN_RECEP_F1_2"/>
    <property type="match status" value="1"/>
</dbReference>
<feature type="chain" id="PRO_5040152619" description="G-protein coupled receptors family 1 profile domain-containing protein" evidence="7">
    <location>
        <begin position="18"/>
        <end position="241"/>
    </location>
</feature>
<evidence type="ECO:0000256" key="4">
    <source>
        <dbReference type="ARBA" id="ARBA00022989"/>
    </source>
</evidence>
<evidence type="ECO:0000256" key="5">
    <source>
        <dbReference type="ARBA" id="ARBA00023136"/>
    </source>
</evidence>
<dbReference type="Pfam" id="PF00001">
    <property type="entry name" value="7tm_1"/>
    <property type="match status" value="1"/>
</dbReference>
<feature type="transmembrane region" description="Helical" evidence="6">
    <location>
        <begin position="162"/>
        <end position="185"/>
    </location>
</feature>
<keyword evidence="10" id="KW-1185">Reference proteome</keyword>
<evidence type="ECO:0000256" key="3">
    <source>
        <dbReference type="ARBA" id="ARBA00022692"/>
    </source>
</evidence>
<dbReference type="GO" id="GO:0016020">
    <property type="term" value="C:membrane"/>
    <property type="evidence" value="ECO:0007669"/>
    <property type="project" value="UniProtKB-SubCell"/>
</dbReference>
<sequence length="241" mass="27486">MILVGIFCLLITLPTLFEWTIVTNHDGTITRQNTEFGMNPTYVSFYYWFSAITFVFVPLSILSIFNLFLIRSVRKSSQKRREWIADLRSSSVQPKFGSCTIDRSSVTSTSETGRPRSLIRFMMNSKINLNLSLNQKKSSLLSTTNNRANRILLRQDSHITRLLVAVVLFFLICQLPSALVIIYNASINGKPSPKQVIILQILGNIFNLLVAINSAGNFALYCLLSRKYRLTLMKLIYKVRC</sequence>
<dbReference type="EMBL" id="JAPWDV010000001">
    <property type="protein sequence ID" value="KAJ6221756.1"/>
    <property type="molecule type" value="Genomic_DNA"/>
</dbReference>
<dbReference type="OMA" id="RERRWNE"/>
<evidence type="ECO:0000256" key="2">
    <source>
        <dbReference type="ARBA" id="ARBA00010663"/>
    </source>
</evidence>
<dbReference type="InterPro" id="IPR000276">
    <property type="entry name" value="GPCR_Rhodpsn"/>
</dbReference>
<dbReference type="Gene3D" id="1.20.1070.10">
    <property type="entry name" value="Rhodopsin 7-helix transmembrane proteins"/>
    <property type="match status" value="1"/>
</dbReference>
<dbReference type="SUPFAM" id="SSF81321">
    <property type="entry name" value="Family A G protein-coupled receptor-like"/>
    <property type="match status" value="1"/>
</dbReference>
<feature type="transmembrane region" description="Helical" evidence="6">
    <location>
        <begin position="45"/>
        <end position="70"/>
    </location>
</feature>
<protein>
    <recommendedName>
        <fullName evidence="8">G-protein coupled receptors family 1 profile domain-containing protein</fullName>
    </recommendedName>
</protein>
<feature type="domain" description="G-protein coupled receptors family 1 profile" evidence="8">
    <location>
        <begin position="1"/>
        <end position="221"/>
    </location>
</feature>
<dbReference type="InterPro" id="IPR017452">
    <property type="entry name" value="GPCR_Rhodpsn_7TM"/>
</dbReference>
<proteinExistence type="inferred from homology"/>
<dbReference type="AlphaFoldDB" id="A0A9Q0RQC1"/>
<accession>A0A9Q0RQC1</accession>
<reference evidence="9" key="1">
    <citation type="submission" date="2022-12" db="EMBL/GenBank/DDBJ databases">
        <title>Genome assemblies of Blomia tropicalis.</title>
        <authorList>
            <person name="Cui Y."/>
        </authorList>
    </citation>
    <scope>NUCLEOTIDE SEQUENCE</scope>
    <source>
        <tissue evidence="9">Adult mites</tissue>
    </source>
</reference>
<evidence type="ECO:0000256" key="1">
    <source>
        <dbReference type="ARBA" id="ARBA00004370"/>
    </source>
</evidence>
<comment type="caution">
    <text evidence="9">The sequence shown here is derived from an EMBL/GenBank/DDBJ whole genome shotgun (WGS) entry which is preliminary data.</text>
</comment>
<keyword evidence="3 6" id="KW-0812">Transmembrane</keyword>
<keyword evidence="5 6" id="KW-0472">Membrane</keyword>
<dbReference type="GO" id="GO:0004930">
    <property type="term" value="F:G protein-coupled receptor activity"/>
    <property type="evidence" value="ECO:0007669"/>
    <property type="project" value="InterPro"/>
</dbReference>
<evidence type="ECO:0000256" key="7">
    <source>
        <dbReference type="SAM" id="SignalP"/>
    </source>
</evidence>
<comment type="similarity">
    <text evidence="2">Belongs to the G-protein coupled receptor 1 family.</text>
</comment>
<feature type="signal peptide" evidence="7">
    <location>
        <begin position="1"/>
        <end position="17"/>
    </location>
</feature>
<dbReference type="PANTHER" id="PTHR46641:SF22">
    <property type="entry name" value="PROCTOLIN RECEPTOR, ISOFORM A"/>
    <property type="match status" value="1"/>
</dbReference>
<gene>
    <name evidence="9" type="ORF">RDWZM_000301</name>
</gene>
<dbReference type="Proteomes" id="UP001142055">
    <property type="component" value="Chromosome 1"/>
</dbReference>
<evidence type="ECO:0000313" key="10">
    <source>
        <dbReference type="Proteomes" id="UP001142055"/>
    </source>
</evidence>
<name>A0A9Q0RQC1_BLOTA</name>